<dbReference type="Gene3D" id="2.30.29.30">
    <property type="entry name" value="Pleckstrin-homology domain (PH domain)/Phosphotyrosine-binding domain (PTB)"/>
    <property type="match status" value="1"/>
</dbReference>
<dbReference type="InterPro" id="IPR011993">
    <property type="entry name" value="PH-like_dom_sf"/>
</dbReference>
<proteinExistence type="predicted"/>
<keyword evidence="3" id="KW-1185">Reference proteome</keyword>
<dbReference type="AlphaFoldDB" id="Q22CN0"/>
<name>Q22CN0_TETTS</name>
<dbReference type="InParanoid" id="Q22CN0"/>
<feature type="region of interest" description="Disordered" evidence="1">
    <location>
        <begin position="397"/>
        <end position="417"/>
    </location>
</feature>
<feature type="compositionally biased region" description="Acidic residues" evidence="1">
    <location>
        <begin position="401"/>
        <end position="417"/>
    </location>
</feature>
<protein>
    <submittedName>
        <fullName evidence="2">WH1 domain protein, putative</fullName>
    </submittedName>
</protein>
<dbReference type="HOGENOM" id="CLU_659706_0_0_1"/>
<dbReference type="EMBL" id="GG662566">
    <property type="protein sequence ID" value="EAR83022.1"/>
    <property type="molecule type" value="Genomic_DNA"/>
</dbReference>
<dbReference type="Proteomes" id="UP000009168">
    <property type="component" value="Unassembled WGS sequence"/>
</dbReference>
<reference evidence="3" key="1">
    <citation type="journal article" date="2006" name="PLoS Biol.">
        <title>Macronuclear genome sequence of the ciliate Tetrahymena thermophila, a model eukaryote.</title>
        <authorList>
            <person name="Eisen J.A."/>
            <person name="Coyne R.S."/>
            <person name="Wu M."/>
            <person name="Wu D."/>
            <person name="Thiagarajan M."/>
            <person name="Wortman J.R."/>
            <person name="Badger J.H."/>
            <person name="Ren Q."/>
            <person name="Amedeo P."/>
            <person name="Jones K.M."/>
            <person name="Tallon L.J."/>
            <person name="Delcher A.L."/>
            <person name="Salzberg S.L."/>
            <person name="Silva J.C."/>
            <person name="Haas B.J."/>
            <person name="Majoros W.H."/>
            <person name="Farzad M."/>
            <person name="Carlton J.M."/>
            <person name="Smith R.K. Jr."/>
            <person name="Garg J."/>
            <person name="Pearlman R.E."/>
            <person name="Karrer K.M."/>
            <person name="Sun L."/>
            <person name="Manning G."/>
            <person name="Elde N.C."/>
            <person name="Turkewitz A.P."/>
            <person name="Asai D.J."/>
            <person name="Wilkes D.E."/>
            <person name="Wang Y."/>
            <person name="Cai H."/>
            <person name="Collins K."/>
            <person name="Stewart B.A."/>
            <person name="Lee S.R."/>
            <person name="Wilamowska K."/>
            <person name="Weinberg Z."/>
            <person name="Ruzzo W.L."/>
            <person name="Wloga D."/>
            <person name="Gaertig J."/>
            <person name="Frankel J."/>
            <person name="Tsao C.-C."/>
            <person name="Gorovsky M.A."/>
            <person name="Keeling P.J."/>
            <person name="Waller R.F."/>
            <person name="Patron N.J."/>
            <person name="Cherry J.M."/>
            <person name="Stover N.A."/>
            <person name="Krieger C.J."/>
            <person name="del Toro C."/>
            <person name="Ryder H.F."/>
            <person name="Williamson S.C."/>
            <person name="Barbeau R.A."/>
            <person name="Hamilton E.P."/>
            <person name="Orias E."/>
        </authorList>
    </citation>
    <scope>NUCLEOTIDE SEQUENCE [LARGE SCALE GENOMIC DNA]</scope>
    <source>
        <strain evidence="3">SB210</strain>
    </source>
</reference>
<dbReference type="GeneID" id="7840254"/>
<dbReference type="KEGG" id="tet:TTHERM_01027480"/>
<dbReference type="SUPFAM" id="SSF50729">
    <property type="entry name" value="PH domain-like"/>
    <property type="match status" value="1"/>
</dbReference>
<sequence>MNLSVSRDIFDHIKQRMGQQIEIRFIAACRIWFFSNNRWSFSNLQGGLALGLDKSISDELKEGRDVFYMFDLNTFDVTFRLYLYKFFHEFYFKLNDFFYYFRLSNTQTLIGFSFSNKQEADLLYQEIQFITDQEKELKEIEEMNYPELAQDSKLRENFENDKPLQDINIEKEETRLLNGKLKKAEKDILRKAGVSKKDYENNVGGIKNNVINEFLSKYKRKKEIHENMIQQKQQFQPISNPEANFEMLRKNSVINTQNAALIHVSQTNANTFQSTSRLRQSSTTKTSMIKQRNSTILGAAPIIPQAPPLVKLLENDSGNQQTLNAYQSQGNSSLIAAKPKIIAQEVKQSLMEEIKGMKYKLKPVTKVNPLVLTKEESISLTYKINAQIRERRKELKKNFLDEDQENSPWDSLDEEND</sequence>
<accession>Q22CN0</accession>
<evidence type="ECO:0000313" key="3">
    <source>
        <dbReference type="Proteomes" id="UP000009168"/>
    </source>
</evidence>
<organism evidence="2 3">
    <name type="scientific">Tetrahymena thermophila (strain SB210)</name>
    <dbReference type="NCBI Taxonomy" id="312017"/>
    <lineage>
        <taxon>Eukaryota</taxon>
        <taxon>Sar</taxon>
        <taxon>Alveolata</taxon>
        <taxon>Ciliophora</taxon>
        <taxon>Intramacronucleata</taxon>
        <taxon>Oligohymenophorea</taxon>
        <taxon>Hymenostomatida</taxon>
        <taxon>Tetrahymenina</taxon>
        <taxon>Tetrahymenidae</taxon>
        <taxon>Tetrahymena</taxon>
    </lineage>
</organism>
<dbReference type="RefSeq" id="XP_001030685.1">
    <property type="nucleotide sequence ID" value="XM_001030685.1"/>
</dbReference>
<dbReference type="OrthoDB" id="8963340at2759"/>
<evidence type="ECO:0000313" key="2">
    <source>
        <dbReference type="EMBL" id="EAR83022.1"/>
    </source>
</evidence>
<evidence type="ECO:0000256" key="1">
    <source>
        <dbReference type="SAM" id="MobiDB-lite"/>
    </source>
</evidence>
<gene>
    <name evidence="2" type="ORF">TTHERM_01027480</name>
</gene>